<organism evidence="1 2">
    <name type="scientific">Streptococcus pneumoniae</name>
    <dbReference type="NCBI Taxonomy" id="1313"/>
    <lineage>
        <taxon>Bacteria</taxon>
        <taxon>Bacillati</taxon>
        <taxon>Bacillota</taxon>
        <taxon>Bacilli</taxon>
        <taxon>Lactobacillales</taxon>
        <taxon>Streptococcaceae</taxon>
        <taxon>Streptococcus</taxon>
    </lineage>
</organism>
<dbReference type="RefSeq" id="WP_001862956.1">
    <property type="nucleotide sequence ID" value="NZ_CFBF01000008.1"/>
</dbReference>
<evidence type="ECO:0000313" key="1">
    <source>
        <dbReference type="EMBL" id="MTV43128.1"/>
    </source>
</evidence>
<protein>
    <submittedName>
        <fullName evidence="1">Uncharacterized protein</fullName>
    </submittedName>
</protein>
<sequence>MSKLSRKPNHHVKKLTWSDLDNILISAFTESATDHPSAVIRLSDYEMSKSEIIEEAIAQGYTVIDNSDDFLEFE</sequence>
<gene>
    <name evidence="1" type="ORF">GM545_05695</name>
</gene>
<comment type="caution">
    <text evidence="1">The sequence shown here is derived from an EMBL/GenBank/DDBJ whole genome shotgun (WGS) entry which is preliminary data.</text>
</comment>
<dbReference type="Proteomes" id="UP000467349">
    <property type="component" value="Unassembled WGS sequence"/>
</dbReference>
<dbReference type="AlphaFoldDB" id="A0A0T8M1B9"/>
<name>A0A0T8M1B9_STREE</name>
<evidence type="ECO:0000313" key="2">
    <source>
        <dbReference type="Proteomes" id="UP000467349"/>
    </source>
</evidence>
<proteinExistence type="predicted"/>
<dbReference type="EMBL" id="WNHU01000024">
    <property type="protein sequence ID" value="MTV43128.1"/>
    <property type="molecule type" value="Genomic_DNA"/>
</dbReference>
<accession>A0A0T8M1B9</accession>
<reference evidence="1 2" key="1">
    <citation type="submission" date="2019-11" db="EMBL/GenBank/DDBJ databases">
        <title>Growth characteristics of pneumococcus vary with the chemical composition of the capsule and with environmental conditions.</title>
        <authorList>
            <person name="Tothpal A."/>
            <person name="Desobry K."/>
            <person name="Joshi S."/>
            <person name="Wyllie A.L."/>
            <person name="Weinberger D.M."/>
        </authorList>
    </citation>
    <scope>NUCLEOTIDE SEQUENCE [LARGE SCALE GENOMIC DNA]</scope>
    <source>
        <strain evidence="2">pnumococcus09N</strain>
    </source>
</reference>